<keyword evidence="1" id="KW-0732">Signal</keyword>
<dbReference type="PANTHER" id="PTHR39332:SF7">
    <property type="entry name" value="SRPBCC FAMILY PROTEIN"/>
    <property type="match status" value="1"/>
</dbReference>
<dbReference type="SUPFAM" id="SSF55961">
    <property type="entry name" value="Bet v1-like"/>
    <property type="match status" value="1"/>
</dbReference>
<dbReference type="InterPro" id="IPR019587">
    <property type="entry name" value="Polyketide_cyclase/dehydratase"/>
</dbReference>
<reference evidence="2" key="1">
    <citation type="journal article" date="2014" name="Int. J. Syst. Evol. Microbiol.">
        <title>Complete genome sequence of Corynebacterium casei LMG S-19264T (=DSM 44701T), isolated from a smear-ripened cheese.</title>
        <authorList>
            <consortium name="US DOE Joint Genome Institute (JGI-PGF)"/>
            <person name="Walter F."/>
            <person name="Albersmeier A."/>
            <person name="Kalinowski J."/>
            <person name="Ruckert C."/>
        </authorList>
    </citation>
    <scope>NUCLEOTIDE SEQUENCE</scope>
    <source>
        <strain evidence="2">VKM B-2555</strain>
    </source>
</reference>
<dbReference type="Pfam" id="PF10604">
    <property type="entry name" value="Polyketide_cyc2"/>
    <property type="match status" value="1"/>
</dbReference>
<keyword evidence="3" id="KW-1185">Reference proteome</keyword>
<proteinExistence type="predicted"/>
<dbReference type="PANTHER" id="PTHR39332">
    <property type="entry name" value="BLL4707 PROTEIN"/>
    <property type="match status" value="1"/>
</dbReference>
<dbReference type="EMBL" id="BSFK01000005">
    <property type="protein sequence ID" value="GLK76094.1"/>
    <property type="molecule type" value="Genomic_DNA"/>
</dbReference>
<gene>
    <name evidence="2" type="ORF">GCM10008171_13480</name>
</gene>
<feature type="signal peptide" evidence="1">
    <location>
        <begin position="1"/>
        <end position="22"/>
    </location>
</feature>
<evidence type="ECO:0000313" key="2">
    <source>
        <dbReference type="EMBL" id="GLK76094.1"/>
    </source>
</evidence>
<protein>
    <submittedName>
        <fullName evidence="2">Polyketide cyclase</fullName>
    </submittedName>
</protein>
<dbReference type="CDD" id="cd07821">
    <property type="entry name" value="PYR_PYL_RCAR_like"/>
    <property type="match status" value="1"/>
</dbReference>
<organism evidence="2 3">
    <name type="scientific">Methylopila jiangsuensis</name>
    <dbReference type="NCBI Taxonomy" id="586230"/>
    <lineage>
        <taxon>Bacteria</taxon>
        <taxon>Pseudomonadati</taxon>
        <taxon>Pseudomonadota</taxon>
        <taxon>Alphaproteobacteria</taxon>
        <taxon>Hyphomicrobiales</taxon>
        <taxon>Methylopilaceae</taxon>
        <taxon>Methylopila</taxon>
    </lineage>
</organism>
<name>A0A9W6JHF2_9HYPH</name>
<comment type="caution">
    <text evidence="2">The sequence shown here is derived from an EMBL/GenBank/DDBJ whole genome shotgun (WGS) entry which is preliminary data.</text>
</comment>
<sequence length="155" mass="15996">MSTGRILLAAAFSLAAGSAALATEVTQTADIKASPEKVWAASAKDFCGIGQFHPAIEKCTLSDGGKKRTLSLKGGGEIVETQTAEKAGHSYAYVIDESPLPVANYKASFTLKGHGDATTVTWTASFEPKGADEAAAKKVIEGIFSSGLAALQAKF</sequence>
<accession>A0A9W6JHF2</accession>
<dbReference type="Proteomes" id="UP001143364">
    <property type="component" value="Unassembled WGS sequence"/>
</dbReference>
<dbReference type="AlphaFoldDB" id="A0A9W6JHF2"/>
<feature type="chain" id="PRO_5040743181" evidence="1">
    <location>
        <begin position="23"/>
        <end position="155"/>
    </location>
</feature>
<reference evidence="2" key="2">
    <citation type="submission" date="2023-01" db="EMBL/GenBank/DDBJ databases">
        <authorList>
            <person name="Sun Q."/>
            <person name="Evtushenko L."/>
        </authorList>
    </citation>
    <scope>NUCLEOTIDE SEQUENCE</scope>
    <source>
        <strain evidence="2">VKM B-2555</strain>
    </source>
</reference>
<dbReference type="Gene3D" id="3.30.530.20">
    <property type="match status" value="1"/>
</dbReference>
<evidence type="ECO:0000256" key="1">
    <source>
        <dbReference type="SAM" id="SignalP"/>
    </source>
</evidence>
<dbReference type="InterPro" id="IPR023393">
    <property type="entry name" value="START-like_dom_sf"/>
</dbReference>
<dbReference type="RefSeq" id="WP_271204015.1">
    <property type="nucleotide sequence ID" value="NZ_BSFK01000005.1"/>
</dbReference>
<evidence type="ECO:0000313" key="3">
    <source>
        <dbReference type="Proteomes" id="UP001143364"/>
    </source>
</evidence>